<feature type="compositionally biased region" description="Polar residues" evidence="1">
    <location>
        <begin position="271"/>
        <end position="281"/>
    </location>
</feature>
<keyword evidence="4" id="KW-1185">Reference proteome</keyword>
<proteinExistence type="predicted"/>
<evidence type="ECO:0000259" key="2">
    <source>
        <dbReference type="Pfam" id="PF17667"/>
    </source>
</evidence>
<name>A0AA38UEU0_9AGAR</name>
<feature type="domain" description="Fungal-type protein kinase" evidence="2">
    <location>
        <begin position="193"/>
        <end position="314"/>
    </location>
</feature>
<feature type="region of interest" description="Disordered" evidence="1">
    <location>
        <begin position="262"/>
        <end position="284"/>
    </location>
</feature>
<comment type="caution">
    <text evidence="3">The sequence shown here is derived from an EMBL/GenBank/DDBJ whole genome shotgun (WGS) entry which is preliminary data.</text>
</comment>
<organism evidence="3 4">
    <name type="scientific">Lentinula raphanica</name>
    <dbReference type="NCBI Taxonomy" id="153919"/>
    <lineage>
        <taxon>Eukaryota</taxon>
        <taxon>Fungi</taxon>
        <taxon>Dikarya</taxon>
        <taxon>Basidiomycota</taxon>
        <taxon>Agaricomycotina</taxon>
        <taxon>Agaricomycetes</taxon>
        <taxon>Agaricomycetidae</taxon>
        <taxon>Agaricales</taxon>
        <taxon>Marasmiineae</taxon>
        <taxon>Omphalotaceae</taxon>
        <taxon>Lentinula</taxon>
    </lineage>
</organism>
<dbReference type="SUPFAM" id="SSF56112">
    <property type="entry name" value="Protein kinase-like (PK-like)"/>
    <property type="match status" value="1"/>
</dbReference>
<dbReference type="InterPro" id="IPR011009">
    <property type="entry name" value="Kinase-like_dom_sf"/>
</dbReference>
<dbReference type="InterPro" id="IPR040976">
    <property type="entry name" value="Pkinase_fungal"/>
</dbReference>
<dbReference type="Proteomes" id="UP001163846">
    <property type="component" value="Unassembled WGS sequence"/>
</dbReference>
<evidence type="ECO:0000313" key="4">
    <source>
        <dbReference type="Proteomes" id="UP001163846"/>
    </source>
</evidence>
<dbReference type="Gene3D" id="1.10.510.10">
    <property type="entry name" value="Transferase(Phosphotransferase) domain 1"/>
    <property type="match status" value="1"/>
</dbReference>
<accession>A0AA38UEU0</accession>
<protein>
    <recommendedName>
        <fullName evidence="2">Fungal-type protein kinase domain-containing protein</fullName>
    </recommendedName>
</protein>
<dbReference type="AlphaFoldDB" id="A0AA38UEU0"/>
<dbReference type="Pfam" id="PF17667">
    <property type="entry name" value="Pkinase_fungal"/>
    <property type="match status" value="1"/>
</dbReference>
<evidence type="ECO:0000313" key="3">
    <source>
        <dbReference type="EMBL" id="KAJ3838666.1"/>
    </source>
</evidence>
<evidence type="ECO:0000256" key="1">
    <source>
        <dbReference type="SAM" id="MobiDB-lite"/>
    </source>
</evidence>
<reference evidence="3" key="1">
    <citation type="submission" date="2022-08" db="EMBL/GenBank/DDBJ databases">
        <authorList>
            <consortium name="DOE Joint Genome Institute"/>
            <person name="Min B."/>
            <person name="Riley R."/>
            <person name="Sierra-Patev S."/>
            <person name="Naranjo-Ortiz M."/>
            <person name="Looney B."/>
            <person name="Konkel Z."/>
            <person name="Slot J.C."/>
            <person name="Sakamoto Y."/>
            <person name="Steenwyk J.L."/>
            <person name="Rokas A."/>
            <person name="Carro J."/>
            <person name="Camarero S."/>
            <person name="Ferreira P."/>
            <person name="Molpeceres G."/>
            <person name="Ruiz-Duenas F.J."/>
            <person name="Serrano A."/>
            <person name="Henrissat B."/>
            <person name="Drula E."/>
            <person name="Hughes K.W."/>
            <person name="Mata J.L."/>
            <person name="Ishikawa N.K."/>
            <person name="Vargas-Isla R."/>
            <person name="Ushijima S."/>
            <person name="Smith C.A."/>
            <person name="Ahrendt S."/>
            <person name="Andreopoulos W."/>
            <person name="He G."/>
            <person name="Labutti K."/>
            <person name="Lipzen A."/>
            <person name="Ng V."/>
            <person name="Sandor L."/>
            <person name="Barry K."/>
            <person name="Martinez A.T."/>
            <person name="Xiao Y."/>
            <person name="Gibbons J.G."/>
            <person name="Terashima K."/>
            <person name="Hibbett D.S."/>
            <person name="Grigoriev I.V."/>
        </authorList>
    </citation>
    <scope>NUCLEOTIDE SEQUENCE</scope>
    <source>
        <strain evidence="3">TFB9207</strain>
    </source>
</reference>
<sequence length="461" mass="54037">MSIRYSVPRRIGLTPAWETIVPFTQSHTFKPASNACISLSLCEGSLFTFSYKPNQKRTVRLLRVLYRSDDEEDSERCMIVFKVACACPGCQGSQESRSHGECEYDWAGKNLVLKLRSGAMEDRSRMPEQKQVMDLCRDLAVAEHAWILNHLPRTYCSFELPPTIWTSQIQNHYSKKKWTSGMELRRTRGTNEDELKPVENLKTQKEFAQVYFDVVQCHHWVYTYLKILHRDINQKNIMFREKDGEKYGVLNNWNSSLRLHDADKSKDSENLPPSRSRTSPGNPYLAHEQHHRLWKGPYRYRHDLESLFYVILYQTCLYSSPRAEMCTDRIPGDDQLGNWFYTDDQDLYISKHSLIYSHRWEPPVKPFFSSFSSWLLHMNIRLFDGLYARTKYKFDNGEIPRAPKFGIPWPIPVVVQGTDKTAFDEDTLGGEFSYDEVVIAMHLFNDQPLEIRGNEWQQRLA</sequence>
<dbReference type="EMBL" id="MU806170">
    <property type="protein sequence ID" value="KAJ3838666.1"/>
    <property type="molecule type" value="Genomic_DNA"/>
</dbReference>
<gene>
    <name evidence="3" type="ORF">F5878DRAFT_160675</name>
</gene>